<dbReference type="Gramene" id="Psat05G0826700-T1">
    <property type="protein sequence ID" value="KAI5414056.1"/>
    <property type="gene ID" value="KIW84_058267"/>
</dbReference>
<evidence type="ECO:0000313" key="2">
    <source>
        <dbReference type="EMBL" id="KAI5414056.1"/>
    </source>
</evidence>
<proteinExistence type="predicted"/>
<organism evidence="2 3">
    <name type="scientific">Pisum sativum</name>
    <name type="common">Garden pea</name>
    <name type="synonym">Lathyrus oleraceus</name>
    <dbReference type="NCBI Taxonomy" id="3888"/>
    <lineage>
        <taxon>Eukaryota</taxon>
        <taxon>Viridiplantae</taxon>
        <taxon>Streptophyta</taxon>
        <taxon>Embryophyta</taxon>
        <taxon>Tracheophyta</taxon>
        <taxon>Spermatophyta</taxon>
        <taxon>Magnoliopsida</taxon>
        <taxon>eudicotyledons</taxon>
        <taxon>Gunneridae</taxon>
        <taxon>Pentapetalae</taxon>
        <taxon>rosids</taxon>
        <taxon>fabids</taxon>
        <taxon>Fabales</taxon>
        <taxon>Fabaceae</taxon>
        <taxon>Papilionoideae</taxon>
        <taxon>50 kb inversion clade</taxon>
        <taxon>NPAAA clade</taxon>
        <taxon>Hologalegina</taxon>
        <taxon>IRL clade</taxon>
        <taxon>Fabeae</taxon>
        <taxon>Lathyrus</taxon>
    </lineage>
</organism>
<reference evidence="2 3" key="1">
    <citation type="journal article" date="2022" name="Nat. Genet.">
        <title>Improved pea reference genome and pan-genome highlight genomic features and evolutionary characteristics.</title>
        <authorList>
            <person name="Yang T."/>
            <person name="Liu R."/>
            <person name="Luo Y."/>
            <person name="Hu S."/>
            <person name="Wang D."/>
            <person name="Wang C."/>
            <person name="Pandey M.K."/>
            <person name="Ge S."/>
            <person name="Xu Q."/>
            <person name="Li N."/>
            <person name="Li G."/>
            <person name="Huang Y."/>
            <person name="Saxena R.K."/>
            <person name="Ji Y."/>
            <person name="Li M."/>
            <person name="Yan X."/>
            <person name="He Y."/>
            <person name="Liu Y."/>
            <person name="Wang X."/>
            <person name="Xiang C."/>
            <person name="Varshney R.K."/>
            <person name="Ding H."/>
            <person name="Gao S."/>
            <person name="Zong X."/>
        </authorList>
    </citation>
    <scope>NUCLEOTIDE SEQUENCE [LARGE SCALE GENOMIC DNA]</scope>
    <source>
        <strain evidence="2 3">cv. Zhongwan 6</strain>
    </source>
</reference>
<protein>
    <recommendedName>
        <fullName evidence="4">DUF4283 domain-containing protein</fullName>
    </recommendedName>
</protein>
<accession>A0A9D4X4I1</accession>
<gene>
    <name evidence="2" type="ORF">KIW84_058267</name>
</gene>
<feature type="region of interest" description="Disordered" evidence="1">
    <location>
        <begin position="103"/>
        <end position="124"/>
    </location>
</feature>
<name>A0A9D4X4I1_PEA</name>
<comment type="caution">
    <text evidence="2">The sequence shown here is derived from an EMBL/GenBank/DDBJ whole genome shotgun (WGS) entry which is preliminary data.</text>
</comment>
<evidence type="ECO:0000313" key="3">
    <source>
        <dbReference type="Proteomes" id="UP001058974"/>
    </source>
</evidence>
<sequence>MMVKERSLNFHAGSDTIKNVADWVRIYDLPVEYYDARVMTFIENRIGKMVKVDKNTLMQEHGSNNGSSTKFSCVFVSKSLLVPSPETIFFPTVGLRMSNNRAKGAKLGDNEKSQKQLFPQKGYG</sequence>
<dbReference type="Proteomes" id="UP001058974">
    <property type="component" value="Chromosome 5"/>
</dbReference>
<evidence type="ECO:0000256" key="1">
    <source>
        <dbReference type="SAM" id="MobiDB-lite"/>
    </source>
</evidence>
<dbReference type="AlphaFoldDB" id="A0A9D4X4I1"/>
<keyword evidence="3" id="KW-1185">Reference proteome</keyword>
<dbReference type="EMBL" id="JAMSHJ010000005">
    <property type="protein sequence ID" value="KAI5414056.1"/>
    <property type="molecule type" value="Genomic_DNA"/>
</dbReference>
<evidence type="ECO:0008006" key="4">
    <source>
        <dbReference type="Google" id="ProtNLM"/>
    </source>
</evidence>